<evidence type="ECO:0000256" key="1">
    <source>
        <dbReference type="PROSITE-ProRule" id="PRU00181"/>
    </source>
</evidence>
<evidence type="ECO:0000259" key="2">
    <source>
        <dbReference type="PROSITE" id="PS50832"/>
    </source>
</evidence>
<dbReference type="InterPro" id="IPR012340">
    <property type="entry name" value="NA-bd_OB-fold"/>
</dbReference>
<dbReference type="Pfam" id="PF01176">
    <property type="entry name" value="eIF-1a"/>
    <property type="match status" value="1"/>
</dbReference>
<evidence type="ECO:0000313" key="3">
    <source>
        <dbReference type="EMBL" id="PWA73245.1"/>
    </source>
</evidence>
<dbReference type="SUPFAM" id="SSF50249">
    <property type="entry name" value="Nucleic acid-binding proteins"/>
    <property type="match status" value="1"/>
</dbReference>
<keyword evidence="1 3" id="KW-0396">Initiation factor</keyword>
<protein>
    <submittedName>
        <fullName evidence="3">Eukaryotic translation initiation factor 1A</fullName>
    </submittedName>
</protein>
<proteinExistence type="predicted"/>
<gene>
    <name evidence="3" type="ORF">CTI12_AA263450</name>
</gene>
<dbReference type="InterPro" id="IPR001253">
    <property type="entry name" value="TIF_eIF-1A"/>
</dbReference>
<dbReference type="STRING" id="35608.A0A2U1NIB0"/>
<name>A0A2U1NIB0_ARTAN</name>
<dbReference type="PANTHER" id="PTHR21668">
    <property type="entry name" value="EIF-1A"/>
    <property type="match status" value="1"/>
</dbReference>
<reference evidence="3 4" key="1">
    <citation type="journal article" date="2018" name="Mol. Plant">
        <title>The genome of Artemisia annua provides insight into the evolution of Asteraceae family and artemisinin biosynthesis.</title>
        <authorList>
            <person name="Shen Q."/>
            <person name="Zhang L."/>
            <person name="Liao Z."/>
            <person name="Wang S."/>
            <person name="Yan T."/>
            <person name="Shi P."/>
            <person name="Liu M."/>
            <person name="Fu X."/>
            <person name="Pan Q."/>
            <person name="Wang Y."/>
            <person name="Lv Z."/>
            <person name="Lu X."/>
            <person name="Zhang F."/>
            <person name="Jiang W."/>
            <person name="Ma Y."/>
            <person name="Chen M."/>
            <person name="Hao X."/>
            <person name="Li L."/>
            <person name="Tang Y."/>
            <person name="Lv G."/>
            <person name="Zhou Y."/>
            <person name="Sun X."/>
            <person name="Brodelius P.E."/>
            <person name="Rose J.K.C."/>
            <person name="Tang K."/>
        </authorList>
    </citation>
    <scope>NUCLEOTIDE SEQUENCE [LARGE SCALE GENOMIC DNA]</scope>
    <source>
        <strain evidence="4">cv. Huhao1</strain>
        <tissue evidence="3">Leaf</tissue>
    </source>
</reference>
<organism evidence="3 4">
    <name type="scientific">Artemisia annua</name>
    <name type="common">Sweet wormwood</name>
    <dbReference type="NCBI Taxonomy" id="35608"/>
    <lineage>
        <taxon>Eukaryota</taxon>
        <taxon>Viridiplantae</taxon>
        <taxon>Streptophyta</taxon>
        <taxon>Embryophyta</taxon>
        <taxon>Tracheophyta</taxon>
        <taxon>Spermatophyta</taxon>
        <taxon>Magnoliopsida</taxon>
        <taxon>eudicotyledons</taxon>
        <taxon>Gunneridae</taxon>
        <taxon>Pentapetalae</taxon>
        <taxon>asterids</taxon>
        <taxon>campanulids</taxon>
        <taxon>Asterales</taxon>
        <taxon>Asteraceae</taxon>
        <taxon>Asteroideae</taxon>
        <taxon>Anthemideae</taxon>
        <taxon>Artemisiinae</taxon>
        <taxon>Artemisia</taxon>
    </lineage>
</organism>
<dbReference type="Gene3D" id="2.40.50.140">
    <property type="entry name" value="Nucleic acid-binding proteins"/>
    <property type="match status" value="1"/>
</dbReference>
<accession>A0A2U1NIB0</accession>
<evidence type="ECO:0000313" key="4">
    <source>
        <dbReference type="Proteomes" id="UP000245207"/>
    </source>
</evidence>
<dbReference type="EMBL" id="PKPP01002766">
    <property type="protein sequence ID" value="PWA73245.1"/>
    <property type="molecule type" value="Genomic_DNA"/>
</dbReference>
<dbReference type="Proteomes" id="UP000245207">
    <property type="component" value="Unassembled WGS sequence"/>
</dbReference>
<dbReference type="CDD" id="cd05793">
    <property type="entry name" value="S1_IF1A"/>
    <property type="match status" value="1"/>
</dbReference>
<dbReference type="AlphaFoldDB" id="A0A2U1NIB0"/>
<keyword evidence="1" id="KW-0648">Protein biosynthesis</keyword>
<keyword evidence="4" id="KW-1185">Reference proteome</keyword>
<feature type="domain" description="S1-like" evidence="2">
    <location>
        <begin position="14"/>
        <end position="93"/>
    </location>
</feature>
<dbReference type="GO" id="GO:0003723">
    <property type="term" value="F:RNA binding"/>
    <property type="evidence" value="ECO:0007669"/>
    <property type="project" value="InterPro"/>
</dbReference>
<dbReference type="PROSITE" id="PS50832">
    <property type="entry name" value="S1_IF1_TYPE"/>
    <property type="match status" value="1"/>
</dbReference>
<dbReference type="OrthoDB" id="274995at2759"/>
<comment type="caution">
    <text evidence="3">The sequence shown here is derived from an EMBL/GenBank/DDBJ whole genome shotgun (WGS) entry which is preliminary data.</text>
</comment>
<dbReference type="InterPro" id="IPR006196">
    <property type="entry name" value="RNA-binding_domain_S1_IF1"/>
</dbReference>
<dbReference type="SMART" id="SM00652">
    <property type="entry name" value="eIF1a"/>
    <property type="match status" value="1"/>
</dbReference>
<dbReference type="GO" id="GO:0003743">
    <property type="term" value="F:translation initiation factor activity"/>
    <property type="evidence" value="ECO:0007669"/>
    <property type="project" value="UniProtKB-UniRule"/>
</dbReference>
<sequence length="136" mass="15639">MANRRRGRNVADNESRELLFKLDHQEYGQVLHMLGNNRCEVLYSDGTKRLGYICICGDMPKRGKRVRISAGDIVLVCVRDYQGTKVDVTHKYHHSEARLLKAYGELPDCIKLDYEDADSHSDDHVDVFVEENIDTI</sequence>